<feature type="region of interest" description="Disordered" evidence="1">
    <location>
        <begin position="98"/>
        <end position="117"/>
    </location>
</feature>
<evidence type="ECO:0000313" key="2">
    <source>
        <dbReference type="EMBL" id="POM62916.1"/>
    </source>
</evidence>
<protein>
    <submittedName>
        <fullName evidence="2">Uncharacterized protein</fullName>
    </submittedName>
</protein>
<comment type="caution">
    <text evidence="2">The sequence shown here is derived from an EMBL/GenBank/DDBJ whole genome shotgun (WGS) entry which is preliminary data.</text>
</comment>
<keyword evidence="3" id="KW-1185">Reference proteome</keyword>
<organism evidence="2 3">
    <name type="scientific">Phytophthora palmivora</name>
    <dbReference type="NCBI Taxonomy" id="4796"/>
    <lineage>
        <taxon>Eukaryota</taxon>
        <taxon>Sar</taxon>
        <taxon>Stramenopiles</taxon>
        <taxon>Oomycota</taxon>
        <taxon>Peronosporomycetes</taxon>
        <taxon>Peronosporales</taxon>
        <taxon>Peronosporaceae</taxon>
        <taxon>Phytophthora</taxon>
    </lineage>
</organism>
<feature type="compositionally biased region" description="Low complexity" evidence="1">
    <location>
        <begin position="138"/>
        <end position="147"/>
    </location>
</feature>
<dbReference type="Proteomes" id="UP000237271">
    <property type="component" value="Unassembled WGS sequence"/>
</dbReference>
<dbReference type="EMBL" id="NCKW01015482">
    <property type="protein sequence ID" value="POM62916.1"/>
    <property type="molecule type" value="Genomic_DNA"/>
</dbReference>
<dbReference type="AlphaFoldDB" id="A0A2P4XBI5"/>
<evidence type="ECO:0000256" key="1">
    <source>
        <dbReference type="SAM" id="MobiDB-lite"/>
    </source>
</evidence>
<feature type="compositionally biased region" description="Polar residues" evidence="1">
    <location>
        <begin position="107"/>
        <end position="117"/>
    </location>
</feature>
<accession>A0A2P4XBI5</accession>
<feature type="region of interest" description="Disordered" evidence="1">
    <location>
        <begin position="128"/>
        <end position="155"/>
    </location>
</feature>
<gene>
    <name evidence="2" type="ORF">PHPALM_27873</name>
</gene>
<name>A0A2P4XBI5_9STRA</name>
<reference evidence="2 3" key="1">
    <citation type="journal article" date="2017" name="Genome Biol. Evol.">
        <title>Phytophthora megakarya and P. palmivora, closely related causal agents of cacao black pod rot, underwent increases in genome sizes and gene numbers by different mechanisms.</title>
        <authorList>
            <person name="Ali S.S."/>
            <person name="Shao J."/>
            <person name="Lary D.J."/>
            <person name="Kronmiller B."/>
            <person name="Shen D."/>
            <person name="Strem M.D."/>
            <person name="Amoako-Attah I."/>
            <person name="Akrofi A.Y."/>
            <person name="Begoude B.A."/>
            <person name="Ten Hoopen G.M."/>
            <person name="Coulibaly K."/>
            <person name="Kebe B.I."/>
            <person name="Melnick R.L."/>
            <person name="Guiltinan M.J."/>
            <person name="Tyler B.M."/>
            <person name="Meinhardt L.W."/>
            <person name="Bailey B.A."/>
        </authorList>
    </citation>
    <scope>NUCLEOTIDE SEQUENCE [LARGE SCALE GENOMIC DNA]</scope>
    <source>
        <strain evidence="3">sbr112.9</strain>
    </source>
</reference>
<sequence length="250" mass="28815">MTKKGQVVTIRVISVEAFRHEMYKLRNGFMREDDLKRPNETMVRIPVILWPGETMAQYTLKFERWLASRDIPLVSLRDNPAKERSLWHSFAYARAGTTESGEPIHPNATSRTPSQSAINADLLPRRERSYSPEQRHQAASSPSSIAPPENPRLLSNKTRRQLLERRILALEVFQQEVDHNPGAGVVGATEGNILPAIPVPLYPGESMGLYDHRFWTWLKDFNETKDSLRGNPAKERRFRMKFAYLRHEPD</sequence>
<dbReference type="OrthoDB" id="127272at2759"/>
<proteinExistence type="predicted"/>
<evidence type="ECO:0000313" key="3">
    <source>
        <dbReference type="Proteomes" id="UP000237271"/>
    </source>
</evidence>